<dbReference type="Pfam" id="PF00275">
    <property type="entry name" value="EPSP_synthase"/>
    <property type="match status" value="1"/>
</dbReference>
<evidence type="ECO:0000313" key="14">
    <source>
        <dbReference type="EMBL" id="ACL74667.1"/>
    </source>
</evidence>
<dbReference type="InterPro" id="IPR013792">
    <property type="entry name" value="RNA3'P_cycl/enolpyr_Trfase_a/b"/>
</dbReference>
<dbReference type="SUPFAM" id="SSF55205">
    <property type="entry name" value="EPT/RTPC-like"/>
    <property type="match status" value="1"/>
</dbReference>
<dbReference type="PANTHER" id="PTHR43783">
    <property type="entry name" value="UDP-N-ACETYLGLUCOSAMINE 1-CARBOXYVINYLTRANSFERASE"/>
    <property type="match status" value="1"/>
</dbReference>
<feature type="binding site" evidence="12">
    <location>
        <begin position="123"/>
        <end position="127"/>
    </location>
    <ligand>
        <name>UDP-N-acetyl-alpha-D-glucosamine</name>
        <dbReference type="ChEBI" id="CHEBI:57705"/>
    </ligand>
</feature>
<dbReference type="InterPro" id="IPR001986">
    <property type="entry name" value="Enolpyruvate_Tfrase_dom"/>
</dbReference>
<dbReference type="UniPathway" id="UPA00219"/>
<evidence type="ECO:0000313" key="15">
    <source>
        <dbReference type="Proteomes" id="UP000001349"/>
    </source>
</evidence>
<keyword evidence="3 12" id="KW-0963">Cytoplasm</keyword>
<gene>
    <name evidence="12" type="primary">murA</name>
    <name evidence="14" type="ordered locus">Ccel_0280</name>
</gene>
<dbReference type="EMBL" id="CP001348">
    <property type="protein sequence ID" value="ACL74667.1"/>
    <property type="molecule type" value="Genomic_DNA"/>
</dbReference>
<evidence type="ECO:0000256" key="2">
    <source>
        <dbReference type="ARBA" id="ARBA00004752"/>
    </source>
</evidence>
<dbReference type="AlphaFoldDB" id="B8I587"/>
<dbReference type="KEGG" id="cce:Ccel_0280"/>
<dbReference type="Gene3D" id="3.65.10.10">
    <property type="entry name" value="Enolpyruvate transferase domain"/>
    <property type="match status" value="2"/>
</dbReference>
<evidence type="ECO:0000256" key="11">
    <source>
        <dbReference type="ARBA" id="ARBA00047527"/>
    </source>
</evidence>
<sequence length="420" mass="44752">MAKYVISEGVPLRGSVRVDGAKNAVLPIIAASLLSESKSIIEEVPDLNDVRIMCDLLRCLGTDVQKQSDPTTISFETKEITNSTAPYELVNKLRASFLVMGPMLARTGYVRVALPGGCPIGSRPVDLHLKGFSALGAEITQGHGYIEARKNKKLVGNKIYLDFPSVGATENIMMAAVMAEGQTIIENAANEPEIVDLASYLNEMGAIVVGAGTDTIRIEGVTSMKGCTHTVIPDRIEAGTFMIAAAITNGEVRIENVVPDHLKPVVAKLKETGLEISEELSAITVKSIGGLKPIDVKTLPYPGFPTDMQAQVTSMLSCIPGTSMVIETIFENRFMHISELKRMGANIKIDGRTAVIEGKPCLTGACVKATDLRAGAALVLAGLAAEGATEISEIQHIDRGYSGFAEKLKSLGAKITRVED</sequence>
<comment type="caution">
    <text evidence="12">Lacks conserved residue(s) required for the propagation of feature annotation.</text>
</comment>
<comment type="function">
    <text evidence="12">Cell wall formation. Adds enolpyruvyl to UDP-N-acetylglucosamine.</text>
</comment>
<dbReference type="InterPro" id="IPR050068">
    <property type="entry name" value="MurA_subfamily"/>
</dbReference>
<keyword evidence="4 12" id="KW-0132">Cell division</keyword>
<dbReference type="GO" id="GO:0051301">
    <property type="term" value="P:cell division"/>
    <property type="evidence" value="ECO:0007669"/>
    <property type="project" value="UniProtKB-KW"/>
</dbReference>
<evidence type="ECO:0000256" key="6">
    <source>
        <dbReference type="ARBA" id="ARBA00022960"/>
    </source>
</evidence>
<reference evidence="14 15" key="1">
    <citation type="submission" date="2009-01" db="EMBL/GenBank/DDBJ databases">
        <title>Complete sequence of Clostridium cellulolyticum H10.</title>
        <authorList>
            <consortium name="US DOE Joint Genome Institute"/>
            <person name="Lucas S."/>
            <person name="Copeland A."/>
            <person name="Lapidus A."/>
            <person name="Glavina del Rio T."/>
            <person name="Dalin E."/>
            <person name="Tice H."/>
            <person name="Bruce D."/>
            <person name="Goodwin L."/>
            <person name="Pitluck S."/>
            <person name="Chertkov O."/>
            <person name="Saunders E."/>
            <person name="Brettin T."/>
            <person name="Detter J.C."/>
            <person name="Han C."/>
            <person name="Larimer F."/>
            <person name="Land M."/>
            <person name="Hauser L."/>
            <person name="Kyrpides N."/>
            <person name="Ivanova N."/>
            <person name="Zhou J."/>
            <person name="Richardson P."/>
        </authorList>
    </citation>
    <scope>NUCLEOTIDE SEQUENCE [LARGE SCALE GENOMIC DNA]</scope>
    <source>
        <strain evidence="15">ATCC 35319 / DSM 5812 / JCM 6584 / H10</strain>
    </source>
</reference>
<evidence type="ECO:0000256" key="7">
    <source>
        <dbReference type="ARBA" id="ARBA00022984"/>
    </source>
</evidence>
<dbReference type="HOGENOM" id="CLU_027387_0_0_9"/>
<accession>B8I587</accession>
<keyword evidence="12" id="KW-0670">Pyruvate</keyword>
<dbReference type="Proteomes" id="UP000001349">
    <property type="component" value="Chromosome"/>
</dbReference>
<comment type="pathway">
    <text evidence="2 12">Cell wall biogenesis; peptidoglycan biosynthesis.</text>
</comment>
<evidence type="ECO:0000256" key="9">
    <source>
        <dbReference type="ARBA" id="ARBA00023316"/>
    </source>
</evidence>
<evidence type="ECO:0000256" key="4">
    <source>
        <dbReference type="ARBA" id="ARBA00022618"/>
    </source>
</evidence>
<dbReference type="GO" id="GO:0005737">
    <property type="term" value="C:cytoplasm"/>
    <property type="evidence" value="ECO:0007669"/>
    <property type="project" value="UniProtKB-SubCell"/>
</dbReference>
<evidence type="ECO:0000256" key="3">
    <source>
        <dbReference type="ARBA" id="ARBA00022490"/>
    </source>
</evidence>
<proteinExistence type="inferred from homology"/>
<feature type="binding site" evidence="12">
    <location>
        <position position="307"/>
    </location>
    <ligand>
        <name>UDP-N-acetyl-alpha-D-glucosamine</name>
        <dbReference type="ChEBI" id="CHEBI:57705"/>
    </ligand>
</feature>
<dbReference type="HAMAP" id="MF_00111">
    <property type="entry name" value="MurA"/>
    <property type="match status" value="1"/>
</dbReference>
<dbReference type="GO" id="GO:0008360">
    <property type="term" value="P:regulation of cell shape"/>
    <property type="evidence" value="ECO:0007669"/>
    <property type="project" value="UniProtKB-KW"/>
</dbReference>
<feature type="modified residue" description="2-(S-cysteinyl)pyruvic acid O-phosphothioketal" evidence="12">
    <location>
        <position position="118"/>
    </location>
</feature>
<dbReference type="eggNOG" id="COG0766">
    <property type="taxonomic scope" value="Bacteria"/>
</dbReference>
<keyword evidence="8 12" id="KW-0131">Cell cycle</keyword>
<feature type="binding site" evidence="12">
    <location>
        <begin position="22"/>
        <end position="23"/>
    </location>
    <ligand>
        <name>phosphoenolpyruvate</name>
        <dbReference type="ChEBI" id="CHEBI:58702"/>
    </ligand>
</feature>
<dbReference type="GO" id="GO:0008760">
    <property type="term" value="F:UDP-N-acetylglucosamine 1-carboxyvinyltransferase activity"/>
    <property type="evidence" value="ECO:0007669"/>
    <property type="project" value="UniProtKB-UniRule"/>
</dbReference>
<keyword evidence="7 12" id="KW-0573">Peptidoglycan synthesis</keyword>
<dbReference type="GO" id="GO:0009252">
    <property type="term" value="P:peptidoglycan biosynthetic process"/>
    <property type="evidence" value="ECO:0007669"/>
    <property type="project" value="UniProtKB-UniRule"/>
</dbReference>
<dbReference type="RefSeq" id="WP_012634732.1">
    <property type="nucleotide sequence ID" value="NC_011898.1"/>
</dbReference>
<keyword evidence="5 12" id="KW-0808">Transferase</keyword>
<evidence type="ECO:0000256" key="10">
    <source>
        <dbReference type="ARBA" id="ARBA00038367"/>
    </source>
</evidence>
<dbReference type="OrthoDB" id="9803760at2"/>
<feature type="binding site" evidence="12">
    <location>
        <position position="94"/>
    </location>
    <ligand>
        <name>UDP-N-acetyl-alpha-D-glucosamine</name>
        <dbReference type="ChEBI" id="CHEBI:57705"/>
    </ligand>
</feature>
<dbReference type="CDD" id="cd01555">
    <property type="entry name" value="UdpNAET"/>
    <property type="match status" value="1"/>
</dbReference>
<keyword evidence="6 12" id="KW-0133">Cell shape</keyword>
<dbReference type="STRING" id="394503.Ccel_0280"/>
<dbReference type="PANTHER" id="PTHR43783:SF1">
    <property type="entry name" value="UDP-N-ACETYLGLUCOSAMINE 1-CARBOXYVINYLTRANSFERASE"/>
    <property type="match status" value="1"/>
</dbReference>
<dbReference type="InterPro" id="IPR036968">
    <property type="entry name" value="Enolpyruvate_Tfrase_sf"/>
</dbReference>
<comment type="subcellular location">
    <subcellularLocation>
        <location evidence="1 12">Cytoplasm</location>
    </subcellularLocation>
</comment>
<evidence type="ECO:0000256" key="8">
    <source>
        <dbReference type="ARBA" id="ARBA00023306"/>
    </source>
</evidence>
<dbReference type="GO" id="GO:0019277">
    <property type="term" value="P:UDP-N-acetylgalactosamine biosynthetic process"/>
    <property type="evidence" value="ECO:0007669"/>
    <property type="project" value="InterPro"/>
</dbReference>
<dbReference type="InterPro" id="IPR005750">
    <property type="entry name" value="UDP_GlcNAc_COvinyl_MurA"/>
</dbReference>
<organism evidence="14 15">
    <name type="scientific">Ruminiclostridium cellulolyticum (strain ATCC 35319 / DSM 5812 / JCM 6584 / H10)</name>
    <name type="common">Clostridium cellulolyticum</name>
    <dbReference type="NCBI Taxonomy" id="394503"/>
    <lineage>
        <taxon>Bacteria</taxon>
        <taxon>Bacillati</taxon>
        <taxon>Bacillota</taxon>
        <taxon>Clostridia</taxon>
        <taxon>Eubacteriales</taxon>
        <taxon>Oscillospiraceae</taxon>
        <taxon>Ruminiclostridium</taxon>
    </lineage>
</organism>
<keyword evidence="15" id="KW-1185">Reference proteome</keyword>
<dbReference type="NCBIfam" id="TIGR01072">
    <property type="entry name" value="murA"/>
    <property type="match status" value="1"/>
</dbReference>
<dbReference type="NCBIfam" id="NF006873">
    <property type="entry name" value="PRK09369.1"/>
    <property type="match status" value="1"/>
</dbReference>
<evidence type="ECO:0000256" key="1">
    <source>
        <dbReference type="ARBA" id="ARBA00004496"/>
    </source>
</evidence>
<comment type="catalytic activity">
    <reaction evidence="11 12">
        <text>phosphoenolpyruvate + UDP-N-acetyl-alpha-D-glucosamine = UDP-N-acetyl-3-O-(1-carboxyvinyl)-alpha-D-glucosamine + phosphate</text>
        <dbReference type="Rhea" id="RHEA:18681"/>
        <dbReference type="ChEBI" id="CHEBI:43474"/>
        <dbReference type="ChEBI" id="CHEBI:57705"/>
        <dbReference type="ChEBI" id="CHEBI:58702"/>
        <dbReference type="ChEBI" id="CHEBI:68483"/>
        <dbReference type="EC" id="2.5.1.7"/>
    </reaction>
</comment>
<dbReference type="FunFam" id="3.65.10.10:FF:000001">
    <property type="entry name" value="UDP-N-acetylglucosamine 1-carboxyvinyltransferase"/>
    <property type="match status" value="1"/>
</dbReference>
<evidence type="ECO:0000256" key="12">
    <source>
        <dbReference type="HAMAP-Rule" id="MF_00111"/>
    </source>
</evidence>
<dbReference type="EC" id="2.5.1.7" evidence="12"/>
<evidence type="ECO:0000259" key="13">
    <source>
        <dbReference type="Pfam" id="PF00275"/>
    </source>
</evidence>
<evidence type="ECO:0000256" key="5">
    <source>
        <dbReference type="ARBA" id="ARBA00022679"/>
    </source>
</evidence>
<keyword evidence="9 12" id="KW-0961">Cell wall biogenesis/degradation</keyword>
<feature type="active site" description="Proton donor" evidence="12">
    <location>
        <position position="118"/>
    </location>
</feature>
<feature type="domain" description="Enolpyruvate transferase" evidence="13">
    <location>
        <begin position="8"/>
        <end position="408"/>
    </location>
</feature>
<dbReference type="GO" id="GO:0071555">
    <property type="term" value="P:cell wall organization"/>
    <property type="evidence" value="ECO:0007669"/>
    <property type="project" value="UniProtKB-KW"/>
</dbReference>
<comment type="similarity">
    <text evidence="10 12">Belongs to the EPSP synthase family. MurA subfamily.</text>
</comment>
<feature type="binding site" evidence="12">
    <location>
        <position position="329"/>
    </location>
    <ligand>
        <name>UDP-N-acetyl-alpha-D-glucosamine</name>
        <dbReference type="ChEBI" id="CHEBI:57705"/>
    </ligand>
</feature>
<name>B8I587_RUMCH</name>
<protein>
    <recommendedName>
        <fullName evidence="12">UDP-N-acetylglucosamine 1-carboxyvinyltransferase</fullName>
        <ecNumber evidence="12">2.5.1.7</ecNumber>
    </recommendedName>
    <alternativeName>
        <fullName evidence="12">Enoylpyruvate transferase</fullName>
    </alternativeName>
    <alternativeName>
        <fullName evidence="12">UDP-N-acetylglucosamine enolpyruvyl transferase</fullName>
        <shortName evidence="12">EPT</shortName>
    </alternativeName>
</protein>